<evidence type="ECO:0000259" key="4">
    <source>
        <dbReference type="Pfam" id="PF11611"/>
    </source>
</evidence>
<dbReference type="AlphaFoldDB" id="A0A3D9SXG3"/>
<reference evidence="5 6" key="1">
    <citation type="submission" date="2018-08" db="EMBL/GenBank/DDBJ databases">
        <title>Sequencing the genomes of 1000 actinobacteria strains.</title>
        <authorList>
            <person name="Klenk H.-P."/>
        </authorList>
    </citation>
    <scope>NUCLEOTIDE SEQUENCE [LARGE SCALE GENOMIC DNA]</scope>
    <source>
        <strain evidence="5 6">DSM 43927</strain>
    </source>
</reference>
<feature type="chain" id="PRO_5039451337" evidence="3">
    <location>
        <begin position="30"/>
        <end position="192"/>
    </location>
</feature>
<sequence length="192" mass="19843">MTRVPIPRPTAHRLLVGLLAAALALPATAACAPVEDTAGADGGPSDGGADGKDAKKKKTAGIGDEVRDGKFAFTVTKVKRGVKRLGSGPLASDAQGEFVLIYVTVRNIGKKGQLFHDAAQTLVDADGREYDAASGEAAVSLGESNAFLKDINPGNHVKGILVYDVPKKTRLKSLELHDSPFSGGVKVSLAKA</sequence>
<proteinExistence type="predicted"/>
<feature type="region of interest" description="Disordered" evidence="2">
    <location>
        <begin position="38"/>
        <end position="60"/>
    </location>
</feature>
<accession>A0A3D9SXG3</accession>
<keyword evidence="1 3" id="KW-0732">Signal</keyword>
<evidence type="ECO:0000313" key="5">
    <source>
        <dbReference type="EMBL" id="REE96291.1"/>
    </source>
</evidence>
<evidence type="ECO:0000313" key="6">
    <source>
        <dbReference type="Proteomes" id="UP000256661"/>
    </source>
</evidence>
<evidence type="ECO:0000256" key="2">
    <source>
        <dbReference type="SAM" id="MobiDB-lite"/>
    </source>
</evidence>
<gene>
    <name evidence="5" type="ORF">DFJ69_1721</name>
</gene>
<protein>
    <submittedName>
        <fullName evidence="5">Uncharacterized protein DUF4352</fullName>
    </submittedName>
</protein>
<evidence type="ECO:0000256" key="3">
    <source>
        <dbReference type="SAM" id="SignalP"/>
    </source>
</evidence>
<dbReference type="OrthoDB" id="3430849at2"/>
<dbReference type="RefSeq" id="WP_116021960.1">
    <property type="nucleotide sequence ID" value="NZ_QTTT01000001.1"/>
</dbReference>
<dbReference type="PROSITE" id="PS51257">
    <property type="entry name" value="PROKAR_LIPOPROTEIN"/>
    <property type="match status" value="1"/>
</dbReference>
<organism evidence="5 6">
    <name type="scientific">Thermomonospora umbrina</name>
    <dbReference type="NCBI Taxonomy" id="111806"/>
    <lineage>
        <taxon>Bacteria</taxon>
        <taxon>Bacillati</taxon>
        <taxon>Actinomycetota</taxon>
        <taxon>Actinomycetes</taxon>
        <taxon>Streptosporangiales</taxon>
        <taxon>Thermomonosporaceae</taxon>
        <taxon>Thermomonospora</taxon>
    </lineage>
</organism>
<evidence type="ECO:0000256" key="1">
    <source>
        <dbReference type="ARBA" id="ARBA00022729"/>
    </source>
</evidence>
<feature type="domain" description="DUF4352" evidence="4">
    <location>
        <begin position="61"/>
        <end position="184"/>
    </location>
</feature>
<comment type="caution">
    <text evidence="5">The sequence shown here is derived from an EMBL/GenBank/DDBJ whole genome shotgun (WGS) entry which is preliminary data.</text>
</comment>
<dbReference type="InterPro" id="IPR029050">
    <property type="entry name" value="Immunoprotect_excell_Ig-like"/>
</dbReference>
<feature type="signal peptide" evidence="3">
    <location>
        <begin position="1"/>
        <end position="29"/>
    </location>
</feature>
<dbReference type="Pfam" id="PF11611">
    <property type="entry name" value="DUF4352"/>
    <property type="match status" value="1"/>
</dbReference>
<dbReference type="EMBL" id="QTTT01000001">
    <property type="protein sequence ID" value="REE96291.1"/>
    <property type="molecule type" value="Genomic_DNA"/>
</dbReference>
<dbReference type="Proteomes" id="UP000256661">
    <property type="component" value="Unassembled WGS sequence"/>
</dbReference>
<dbReference type="Gene3D" id="2.60.40.1240">
    <property type="match status" value="1"/>
</dbReference>
<name>A0A3D9SXG3_9ACTN</name>
<dbReference type="InterPro" id="IPR029051">
    <property type="entry name" value="DUF4352"/>
</dbReference>
<keyword evidence="6" id="KW-1185">Reference proteome</keyword>